<evidence type="ECO:0000313" key="3">
    <source>
        <dbReference type="Proteomes" id="UP001321749"/>
    </source>
</evidence>
<sequence length="472" mass="51526">MCGPPSNEEVREKLGTAVPPDVTVESVQPVFSLRPQRIYQVDLSDGTSLHLVASPYSKWRPLRSDQGMVLSETVAVRWIKERAQQKFPCLQSPASSVSGRRAAGRGGLNELVPTIFHHGQDASGLREWYTFYAPANESPLALLDPPLSPGERYADSGIDFQVGRFCRQLATLTSPTGRFGPVAATIPISYSIPGSGGASLHHQRQQQLGTGGLFSTVGTATWSVAFHSMLEGALRDGEDMAVVLSYATIRRHFRRLGHLLDEVTTPRLVVVDAGDESNILIRDIGGRGEHSQGEEKMMKKTEKKKKKKQQQRKFAGLRDWSSCVFGDPLLGSVFSNPELQQQPPSSAFLRGFNDDDGGGGGGGSATAAGTPSASVGQSVIEDVQCAWVRLLLYQVFHAVKRIVAEFYRPRGDGGARELEARRNLNRVLAKLAEVPDDVRTRRKKHARPSGEMSPAKRIRALPATPDLTTLRN</sequence>
<protein>
    <submittedName>
        <fullName evidence="2">Uncharacterized protein</fullName>
    </submittedName>
</protein>
<reference evidence="2" key="2">
    <citation type="submission" date="2023-06" db="EMBL/GenBank/DDBJ databases">
        <authorList>
            <consortium name="Lawrence Berkeley National Laboratory"/>
            <person name="Mondo S.J."/>
            <person name="Hensen N."/>
            <person name="Bonometti L."/>
            <person name="Westerberg I."/>
            <person name="Brannstrom I.O."/>
            <person name="Guillou S."/>
            <person name="Cros-Aarteil S."/>
            <person name="Calhoun S."/>
            <person name="Haridas S."/>
            <person name="Kuo A."/>
            <person name="Pangilinan J."/>
            <person name="Riley R."/>
            <person name="Labutti K."/>
            <person name="Andreopoulos B."/>
            <person name="Lipzen A."/>
            <person name="Chen C."/>
            <person name="Yanf M."/>
            <person name="Daum C."/>
            <person name="Ng V."/>
            <person name="Clum A."/>
            <person name="Steindorff A."/>
            <person name="Ohm R."/>
            <person name="Martin F."/>
            <person name="Silar P."/>
            <person name="Natvig D."/>
            <person name="Lalanne C."/>
            <person name="Gautier V."/>
            <person name="Ament-Velasquez S.L."/>
            <person name="Kruys A."/>
            <person name="Hutchinson M.I."/>
            <person name="Powell A.J."/>
            <person name="Barry K."/>
            <person name="Miller A.N."/>
            <person name="Grigoriev I.V."/>
            <person name="Debuchy R."/>
            <person name="Gladieux P."/>
            <person name="Thoren M.H."/>
            <person name="Johannesson H."/>
        </authorList>
    </citation>
    <scope>NUCLEOTIDE SEQUENCE</scope>
    <source>
        <strain evidence="2">PSN324</strain>
    </source>
</reference>
<feature type="compositionally biased region" description="Basic and acidic residues" evidence="1">
    <location>
        <begin position="284"/>
        <end position="300"/>
    </location>
</feature>
<accession>A0AAV9HYQ6</accession>
<dbReference type="Proteomes" id="UP001321749">
    <property type="component" value="Unassembled WGS sequence"/>
</dbReference>
<feature type="region of interest" description="Disordered" evidence="1">
    <location>
        <begin position="438"/>
        <end position="472"/>
    </location>
</feature>
<dbReference type="EMBL" id="MU864950">
    <property type="protein sequence ID" value="KAK4464226.1"/>
    <property type="molecule type" value="Genomic_DNA"/>
</dbReference>
<organism evidence="2 3">
    <name type="scientific">Cladorrhinum samala</name>
    <dbReference type="NCBI Taxonomy" id="585594"/>
    <lineage>
        <taxon>Eukaryota</taxon>
        <taxon>Fungi</taxon>
        <taxon>Dikarya</taxon>
        <taxon>Ascomycota</taxon>
        <taxon>Pezizomycotina</taxon>
        <taxon>Sordariomycetes</taxon>
        <taxon>Sordariomycetidae</taxon>
        <taxon>Sordariales</taxon>
        <taxon>Podosporaceae</taxon>
        <taxon>Cladorrhinum</taxon>
    </lineage>
</organism>
<feature type="compositionally biased region" description="Polar residues" evidence="1">
    <location>
        <begin position="335"/>
        <end position="345"/>
    </location>
</feature>
<evidence type="ECO:0000313" key="2">
    <source>
        <dbReference type="EMBL" id="KAK4464226.1"/>
    </source>
</evidence>
<dbReference type="AlphaFoldDB" id="A0AAV9HYQ6"/>
<name>A0AAV9HYQ6_9PEZI</name>
<proteinExistence type="predicted"/>
<feature type="region of interest" description="Disordered" evidence="1">
    <location>
        <begin position="284"/>
        <end position="311"/>
    </location>
</feature>
<feature type="region of interest" description="Disordered" evidence="1">
    <location>
        <begin position="335"/>
        <end position="372"/>
    </location>
</feature>
<keyword evidence="3" id="KW-1185">Reference proteome</keyword>
<evidence type="ECO:0000256" key="1">
    <source>
        <dbReference type="SAM" id="MobiDB-lite"/>
    </source>
</evidence>
<gene>
    <name evidence="2" type="ORF">QBC42DRAFT_171657</name>
</gene>
<feature type="compositionally biased region" description="Basic residues" evidence="1">
    <location>
        <begin position="301"/>
        <end position="311"/>
    </location>
</feature>
<comment type="caution">
    <text evidence="2">The sequence shown here is derived from an EMBL/GenBank/DDBJ whole genome shotgun (WGS) entry which is preliminary data.</text>
</comment>
<reference evidence="2" key="1">
    <citation type="journal article" date="2023" name="Mol. Phylogenet. Evol.">
        <title>Genome-scale phylogeny and comparative genomics of the fungal order Sordariales.</title>
        <authorList>
            <person name="Hensen N."/>
            <person name="Bonometti L."/>
            <person name="Westerberg I."/>
            <person name="Brannstrom I.O."/>
            <person name="Guillou S."/>
            <person name="Cros-Aarteil S."/>
            <person name="Calhoun S."/>
            <person name="Haridas S."/>
            <person name="Kuo A."/>
            <person name="Mondo S."/>
            <person name="Pangilinan J."/>
            <person name="Riley R."/>
            <person name="LaButti K."/>
            <person name="Andreopoulos B."/>
            <person name="Lipzen A."/>
            <person name="Chen C."/>
            <person name="Yan M."/>
            <person name="Daum C."/>
            <person name="Ng V."/>
            <person name="Clum A."/>
            <person name="Steindorff A."/>
            <person name="Ohm R.A."/>
            <person name="Martin F."/>
            <person name="Silar P."/>
            <person name="Natvig D.O."/>
            <person name="Lalanne C."/>
            <person name="Gautier V."/>
            <person name="Ament-Velasquez S.L."/>
            <person name="Kruys A."/>
            <person name="Hutchinson M.I."/>
            <person name="Powell A.J."/>
            <person name="Barry K."/>
            <person name="Miller A.N."/>
            <person name="Grigoriev I.V."/>
            <person name="Debuchy R."/>
            <person name="Gladieux P."/>
            <person name="Hiltunen Thoren M."/>
            <person name="Johannesson H."/>
        </authorList>
    </citation>
    <scope>NUCLEOTIDE SEQUENCE</scope>
    <source>
        <strain evidence="2">PSN324</strain>
    </source>
</reference>